<comment type="caution">
    <text evidence="1">The sequence shown here is derived from an EMBL/GenBank/DDBJ whole genome shotgun (WGS) entry which is preliminary data.</text>
</comment>
<gene>
    <name evidence="1" type="ORF">GCM10011444_07590</name>
</gene>
<organism evidence="1 2">
    <name type="scientific">Winogradskyella haliclonae</name>
    <dbReference type="NCBI Taxonomy" id="2048558"/>
    <lineage>
        <taxon>Bacteria</taxon>
        <taxon>Pseudomonadati</taxon>
        <taxon>Bacteroidota</taxon>
        <taxon>Flavobacteriia</taxon>
        <taxon>Flavobacteriales</taxon>
        <taxon>Flavobacteriaceae</taxon>
        <taxon>Winogradskyella</taxon>
    </lineage>
</organism>
<dbReference type="EMBL" id="BMDQ01000001">
    <property type="protein sequence ID" value="GGI56450.1"/>
    <property type="molecule type" value="Genomic_DNA"/>
</dbReference>
<evidence type="ECO:0000313" key="1">
    <source>
        <dbReference type="EMBL" id="GGI56450.1"/>
    </source>
</evidence>
<protein>
    <submittedName>
        <fullName evidence="1">Uncharacterized protein</fullName>
    </submittedName>
</protein>
<proteinExistence type="predicted"/>
<keyword evidence="2" id="KW-1185">Reference proteome</keyword>
<evidence type="ECO:0000313" key="2">
    <source>
        <dbReference type="Proteomes" id="UP000624701"/>
    </source>
</evidence>
<name>A0ABQ2BX83_9FLAO</name>
<dbReference type="Proteomes" id="UP000624701">
    <property type="component" value="Unassembled WGS sequence"/>
</dbReference>
<sequence>MKKIISIIAILLFAGLHSQEEHIGILEADSTWKKELIKMPLGFAKEINYEGFEDIRFANGWSKKESPEFWAYTFAWHVKGIQKQTEENLTTHLKAYFDGLMLPNDNAKQNISGAVISFSKTKGQESSFTGVIKTYDRFHTKAHITLNCTVKAYYCNTLNTTTVLFRFSLQPFNHKVWDTFNDVKLSDEVCED</sequence>
<dbReference type="RefSeq" id="WP_188373365.1">
    <property type="nucleotide sequence ID" value="NZ_BMDQ01000001.1"/>
</dbReference>
<accession>A0ABQ2BX83</accession>
<reference evidence="2" key="1">
    <citation type="journal article" date="2019" name="Int. J. Syst. Evol. Microbiol.">
        <title>The Global Catalogue of Microorganisms (GCM) 10K type strain sequencing project: providing services to taxonomists for standard genome sequencing and annotation.</title>
        <authorList>
            <consortium name="The Broad Institute Genomics Platform"/>
            <consortium name="The Broad Institute Genome Sequencing Center for Infectious Disease"/>
            <person name="Wu L."/>
            <person name="Ma J."/>
        </authorList>
    </citation>
    <scope>NUCLEOTIDE SEQUENCE [LARGE SCALE GENOMIC DNA]</scope>
    <source>
        <strain evidence="2">CCM 8681</strain>
    </source>
</reference>